<dbReference type="PROSITE" id="PS50200">
    <property type="entry name" value="RA"/>
    <property type="match status" value="1"/>
</dbReference>
<keyword evidence="1 2" id="KW-0344">Guanine-nucleotide releasing factor</keyword>
<evidence type="ECO:0000313" key="7">
    <source>
        <dbReference type="EMBL" id="VDN50960.1"/>
    </source>
</evidence>
<evidence type="ECO:0000256" key="2">
    <source>
        <dbReference type="PROSITE-ProRule" id="PRU00168"/>
    </source>
</evidence>
<feature type="domain" description="Ras-associating" evidence="5">
    <location>
        <begin position="671"/>
        <end position="765"/>
    </location>
</feature>
<dbReference type="Gene3D" id="3.10.20.90">
    <property type="entry name" value="Phosphatidylinositol 3-kinase Catalytic Subunit, Chain A, domain 1"/>
    <property type="match status" value="1"/>
</dbReference>
<dbReference type="Gene3D" id="1.10.840.10">
    <property type="entry name" value="Ras guanine-nucleotide exchange factors catalytic domain"/>
    <property type="match status" value="1"/>
</dbReference>
<feature type="compositionally biased region" description="Basic and acidic residues" evidence="3">
    <location>
        <begin position="31"/>
        <end position="47"/>
    </location>
</feature>
<dbReference type="SMART" id="SM00147">
    <property type="entry name" value="RasGEF"/>
    <property type="match status" value="1"/>
</dbReference>
<dbReference type="PROSITE" id="PS50212">
    <property type="entry name" value="RASGEF_NTER"/>
    <property type="match status" value="1"/>
</dbReference>
<dbReference type="InterPro" id="IPR029071">
    <property type="entry name" value="Ubiquitin-like_domsf"/>
</dbReference>
<reference evidence="7 9" key="2">
    <citation type="submission" date="2018-11" db="EMBL/GenBank/DDBJ databases">
        <authorList>
            <consortium name="Pathogen Informatics"/>
        </authorList>
    </citation>
    <scope>NUCLEOTIDE SEQUENCE [LARGE SCALE GENOMIC DNA]</scope>
</reference>
<dbReference type="CDD" id="cd00155">
    <property type="entry name" value="RasGEF"/>
    <property type="match status" value="1"/>
</dbReference>
<dbReference type="WBParaSite" id="DME_0000599401-mRNA-1">
    <property type="protein sequence ID" value="DME_0000599401-mRNA-1"/>
    <property type="gene ID" value="DME_0000599401"/>
</dbReference>
<feature type="region of interest" description="Disordered" evidence="3">
    <location>
        <begin position="482"/>
        <end position="502"/>
    </location>
</feature>
<dbReference type="CDD" id="cd06224">
    <property type="entry name" value="REM"/>
    <property type="match status" value="1"/>
</dbReference>
<dbReference type="PANTHER" id="PTHR23113:SF312">
    <property type="entry name" value="RAL GUANINE NUCLEOTIDE DISSOCIATION STIMULATOR-LIKE, ISOFORM E"/>
    <property type="match status" value="1"/>
</dbReference>
<evidence type="ECO:0000259" key="6">
    <source>
        <dbReference type="PROSITE" id="PS50212"/>
    </source>
</evidence>
<dbReference type="GO" id="GO:0005085">
    <property type="term" value="F:guanyl-nucleotide exchange factor activity"/>
    <property type="evidence" value="ECO:0007669"/>
    <property type="project" value="UniProtKB-KW"/>
</dbReference>
<organism evidence="8 10">
    <name type="scientific">Dracunculus medinensis</name>
    <name type="common">Guinea worm</name>
    <dbReference type="NCBI Taxonomy" id="318479"/>
    <lineage>
        <taxon>Eukaryota</taxon>
        <taxon>Metazoa</taxon>
        <taxon>Ecdysozoa</taxon>
        <taxon>Nematoda</taxon>
        <taxon>Chromadorea</taxon>
        <taxon>Rhabditida</taxon>
        <taxon>Spirurina</taxon>
        <taxon>Dracunculoidea</taxon>
        <taxon>Dracunculidae</taxon>
        <taxon>Dracunculus</taxon>
    </lineage>
</organism>
<dbReference type="InterPro" id="IPR001895">
    <property type="entry name" value="RASGEF_cat_dom"/>
</dbReference>
<dbReference type="GO" id="GO:0007265">
    <property type="term" value="P:Ras protein signal transduction"/>
    <property type="evidence" value="ECO:0007669"/>
    <property type="project" value="TreeGrafter"/>
</dbReference>
<dbReference type="InterPro" id="IPR008937">
    <property type="entry name" value="Ras-like_GEF"/>
</dbReference>
<proteinExistence type="predicted"/>
<dbReference type="PANTHER" id="PTHR23113">
    <property type="entry name" value="GUANINE NUCLEOTIDE EXCHANGE FACTOR"/>
    <property type="match status" value="1"/>
</dbReference>
<keyword evidence="9" id="KW-1185">Reference proteome</keyword>
<dbReference type="GO" id="GO:0005886">
    <property type="term" value="C:plasma membrane"/>
    <property type="evidence" value="ECO:0007669"/>
    <property type="project" value="TreeGrafter"/>
</dbReference>
<evidence type="ECO:0000256" key="1">
    <source>
        <dbReference type="ARBA" id="ARBA00022658"/>
    </source>
</evidence>
<dbReference type="Proteomes" id="UP000038040">
    <property type="component" value="Unplaced"/>
</dbReference>
<feature type="domain" description="N-terminal Ras-GEF" evidence="6">
    <location>
        <begin position="63"/>
        <end position="191"/>
    </location>
</feature>
<dbReference type="Pfam" id="PF00788">
    <property type="entry name" value="RA"/>
    <property type="match status" value="1"/>
</dbReference>
<evidence type="ECO:0000256" key="3">
    <source>
        <dbReference type="SAM" id="MobiDB-lite"/>
    </source>
</evidence>
<dbReference type="InterPro" id="IPR023578">
    <property type="entry name" value="Ras_GEF_dom_sf"/>
</dbReference>
<dbReference type="SUPFAM" id="SSF54236">
    <property type="entry name" value="Ubiquitin-like"/>
    <property type="match status" value="1"/>
</dbReference>
<dbReference type="SMART" id="SM00314">
    <property type="entry name" value="RA"/>
    <property type="match status" value="1"/>
</dbReference>
<dbReference type="InterPro" id="IPR000159">
    <property type="entry name" value="RA_dom"/>
</dbReference>
<feature type="region of interest" description="Disordered" evidence="3">
    <location>
        <begin position="371"/>
        <end position="392"/>
    </location>
</feature>
<dbReference type="EMBL" id="UYYG01000010">
    <property type="protein sequence ID" value="VDN50960.1"/>
    <property type="molecule type" value="Genomic_DNA"/>
</dbReference>
<dbReference type="STRING" id="318479.A0A158Q4Y0"/>
<dbReference type="InterPro" id="IPR000651">
    <property type="entry name" value="Ras-like_Gua-exchang_fac_N"/>
</dbReference>
<evidence type="ECO:0000313" key="9">
    <source>
        <dbReference type="Proteomes" id="UP000274756"/>
    </source>
</evidence>
<protein>
    <submittedName>
        <fullName evidence="10">Ral guanine nucleotide dissociation stimulator-like 1</fullName>
    </submittedName>
</protein>
<evidence type="ECO:0000259" key="5">
    <source>
        <dbReference type="PROSITE" id="PS50200"/>
    </source>
</evidence>
<evidence type="ECO:0000313" key="10">
    <source>
        <dbReference type="WBParaSite" id="DME_0000599401-mRNA-1"/>
    </source>
</evidence>
<feature type="domain" description="Ras-GEF" evidence="4">
    <location>
        <begin position="233"/>
        <end position="484"/>
    </location>
</feature>
<dbReference type="PROSITE" id="PS50009">
    <property type="entry name" value="RASGEF_CAT"/>
    <property type="match status" value="1"/>
</dbReference>
<feature type="region of interest" description="Disordered" evidence="3">
    <location>
        <begin position="31"/>
        <end position="51"/>
    </location>
</feature>
<accession>A0A158Q4Y0</accession>
<evidence type="ECO:0000313" key="8">
    <source>
        <dbReference type="Proteomes" id="UP000038040"/>
    </source>
</evidence>
<evidence type="ECO:0000259" key="4">
    <source>
        <dbReference type="PROSITE" id="PS50009"/>
    </source>
</evidence>
<dbReference type="Proteomes" id="UP000274756">
    <property type="component" value="Unassembled WGS sequence"/>
</dbReference>
<dbReference type="Pfam" id="PF00618">
    <property type="entry name" value="RasGEF_N"/>
    <property type="match status" value="1"/>
</dbReference>
<dbReference type="Pfam" id="PF00617">
    <property type="entry name" value="RasGEF"/>
    <property type="match status" value="1"/>
</dbReference>
<reference evidence="10" key="1">
    <citation type="submission" date="2016-04" db="UniProtKB">
        <authorList>
            <consortium name="WormBaseParasite"/>
        </authorList>
    </citation>
    <scope>IDENTIFICATION</scope>
</reference>
<dbReference type="AlphaFoldDB" id="A0A158Q4Y0"/>
<sequence>MAVSKYFGDERIDDAIYAVYLKKVRYTTTTDEKATKESMENHSDKFHSYNSDQGDQLQWETVKERVIRAGTVEKLVESLLGSDNMMDSRHFNVFFSTYRAFATSMDVLDLLLRRYESTENRMFSSSCDMSTTRNSIRSIILCWIEMYPEDFYDPSTDFAAIVKLLNFTRAHKISDIRSKARRMRDIFKQVAADGGLLAQIPSMTHYIIGHGYEAVDYISCVERANVFDVERGNCVQIAEQLTFWDAALFKEVLPQQCQGCIWSKRHKKGPEAVYSVKATIDQFNAVVQKVMTSIVLPECHSNFRAKIISKWIEVARELRALKNFSSLKAVLSSLQSEPVHRLRSVWALVTSNHTAQFRELSSIFETDEAGEEKKARQILEEEGTTKSSPLRRPQLCRRSKSDVNLIECQGTVPYLGSFLTDLSMIDQAIQDFTDGNIMAKIRLFQSASRGYCIPMDAAFCSWFLFLPALDENRCFMRSLEIEPPTNSPPELPRSLKSQPNSSSKINTLTRMFSNVNNDDHFGAQLSSDSGIANDDSWVSEGVKIPPVERSYLGSFSPFGIRASRSFTAPSTPASTFSWRGGSEFNPGHLVAHQRSSSGSSNIRSKDFTSGGINCFIKDSPSNIEMLSHAFEQMPENADGVNVGEGMQQNLNSNHSSPSCASSISARAPSPSFHLARVALDDLLQNEIASTNYKCIKVENSDRMNKLIERILEKHLIKGIYSDYCLVQLLPDGCEFQLPDKCNPFYAVAPDPSSPMLNFVLRRRSDYDDRQTTIAPSVKKLNRIKRNNLLRWSSGFL</sequence>
<dbReference type="Gene3D" id="1.20.870.10">
    <property type="entry name" value="Son of sevenless (SoS) protein Chain: S domain 1"/>
    <property type="match status" value="1"/>
</dbReference>
<dbReference type="SMART" id="SM00229">
    <property type="entry name" value="RasGEFN"/>
    <property type="match status" value="1"/>
</dbReference>
<dbReference type="OrthoDB" id="26687at2759"/>
<name>A0A158Q4Y0_DRAME</name>
<gene>
    <name evidence="7" type="ORF">DME_LOCUS933</name>
</gene>
<dbReference type="InterPro" id="IPR036964">
    <property type="entry name" value="RASGEF_cat_dom_sf"/>
</dbReference>
<dbReference type="SUPFAM" id="SSF48366">
    <property type="entry name" value="Ras GEF"/>
    <property type="match status" value="1"/>
</dbReference>